<evidence type="ECO:0000259" key="2">
    <source>
        <dbReference type="Pfam" id="PF01841"/>
    </source>
</evidence>
<dbReference type="OrthoDB" id="9788327at2"/>
<accession>A0A1G9ZKV1</accession>
<protein>
    <submittedName>
        <fullName evidence="3">Transglutaminase-like superfamily protein</fullName>
    </submittedName>
</protein>
<dbReference type="PANTHER" id="PTHR46333">
    <property type="entry name" value="CYTOKINESIS PROTEIN 3"/>
    <property type="match status" value="1"/>
</dbReference>
<dbReference type="GO" id="GO:0005737">
    <property type="term" value="C:cytoplasm"/>
    <property type="evidence" value="ECO:0007669"/>
    <property type="project" value="TreeGrafter"/>
</dbReference>
<reference evidence="4" key="1">
    <citation type="submission" date="2016-10" db="EMBL/GenBank/DDBJ databases">
        <authorList>
            <person name="Varghese N."/>
            <person name="Submissions S."/>
        </authorList>
    </citation>
    <scope>NUCLEOTIDE SEQUENCE [LARGE SCALE GENOMIC DNA]</scope>
    <source>
        <strain evidence="4">M83</strain>
    </source>
</reference>
<evidence type="ECO:0000313" key="4">
    <source>
        <dbReference type="Proteomes" id="UP000187651"/>
    </source>
</evidence>
<dbReference type="EMBL" id="FNHZ01000008">
    <property type="protein sequence ID" value="SDN22132.1"/>
    <property type="molecule type" value="Genomic_DNA"/>
</dbReference>
<evidence type="ECO:0000256" key="1">
    <source>
        <dbReference type="SAM" id="SignalP"/>
    </source>
</evidence>
<dbReference type="SUPFAM" id="SSF54001">
    <property type="entry name" value="Cysteine proteinases"/>
    <property type="match status" value="1"/>
</dbReference>
<evidence type="ECO:0000313" key="3">
    <source>
        <dbReference type="EMBL" id="SDN22132.1"/>
    </source>
</evidence>
<dbReference type="PANTHER" id="PTHR46333:SF2">
    <property type="entry name" value="CYTOKINESIS PROTEIN 3"/>
    <property type="match status" value="1"/>
</dbReference>
<dbReference type="Gene3D" id="3.10.620.30">
    <property type="match status" value="1"/>
</dbReference>
<dbReference type="InterPro" id="IPR052557">
    <property type="entry name" value="CAP/Cytokinesis_protein"/>
</dbReference>
<organism evidence="3 4">
    <name type="scientific">Lachnospira pectinoschiza</name>
    <dbReference type="NCBI Taxonomy" id="28052"/>
    <lineage>
        <taxon>Bacteria</taxon>
        <taxon>Bacillati</taxon>
        <taxon>Bacillota</taxon>
        <taxon>Clostridia</taxon>
        <taxon>Lachnospirales</taxon>
        <taxon>Lachnospiraceae</taxon>
        <taxon>Lachnospira</taxon>
    </lineage>
</organism>
<gene>
    <name evidence="3" type="ORF">SAMN05216544_2196</name>
</gene>
<keyword evidence="4" id="KW-1185">Reference proteome</keyword>
<dbReference type="Proteomes" id="UP000187651">
    <property type="component" value="Unassembled WGS sequence"/>
</dbReference>
<feature type="chain" id="PRO_5038337084" evidence="1">
    <location>
        <begin position="18"/>
        <end position="361"/>
    </location>
</feature>
<dbReference type="Pfam" id="PF01841">
    <property type="entry name" value="Transglut_core"/>
    <property type="match status" value="1"/>
</dbReference>
<sequence>MKLNKRILAIISGASLAFCLTACKLPFLSNTNETETSSISYIAFENSASTTGEIIAYIQSALDNNEESCEIFVSDESLINAEDWLSSLSGLEQLSCEYRRVKNGYNLVVTFTRWDNYAIVNAYKNSDTSELNERQLALYNKYLEILGEVTSSSNSDYENELAIHDYLVENITYVDHGDNSFNAYQALINGEAVCSGYTECFKTLLDMLEINNYTISGVAGDQAHIWNVVELDGEWYQVDVTWDDPVNSTTDYIQHYYFNITAEDMALDHTWDTDTYPKNTVTGTKYSYANAENLKKITTQTDLNNYIVSNIRKRATSIEFTTTDIFDLAAAVKRAGVQLSYSYKDVERSDYVFYVVNFNYE</sequence>
<dbReference type="RefSeq" id="WP_074522165.1">
    <property type="nucleotide sequence ID" value="NZ_FNHZ01000008.1"/>
</dbReference>
<dbReference type="InterPro" id="IPR038765">
    <property type="entry name" value="Papain-like_cys_pep_sf"/>
</dbReference>
<feature type="signal peptide" evidence="1">
    <location>
        <begin position="1"/>
        <end position="17"/>
    </location>
</feature>
<dbReference type="InterPro" id="IPR002931">
    <property type="entry name" value="Transglutaminase-like"/>
</dbReference>
<name>A0A1G9ZKV1_9FIRM</name>
<feature type="domain" description="Transglutaminase-like" evidence="2">
    <location>
        <begin position="147"/>
        <end position="239"/>
    </location>
</feature>
<keyword evidence="1" id="KW-0732">Signal</keyword>
<dbReference type="AlphaFoldDB" id="A0A1G9ZKV1"/>
<proteinExistence type="predicted"/>